<evidence type="ECO:0000256" key="6">
    <source>
        <dbReference type="ARBA" id="ARBA00023136"/>
    </source>
</evidence>
<reference evidence="10" key="1">
    <citation type="journal article" date="2019" name="Int. J. Syst. Evol. Microbiol.">
        <title>The Global Catalogue of Microorganisms (GCM) 10K type strain sequencing project: providing services to taxonomists for standard genome sequencing and annotation.</title>
        <authorList>
            <consortium name="The Broad Institute Genomics Platform"/>
            <consortium name="The Broad Institute Genome Sequencing Center for Infectious Disease"/>
            <person name="Wu L."/>
            <person name="Ma J."/>
        </authorList>
    </citation>
    <scope>NUCLEOTIDE SEQUENCE [LARGE SCALE GENOMIC DNA]</scope>
    <source>
        <strain evidence="10">NBRC 104970</strain>
    </source>
</reference>
<evidence type="ECO:0000256" key="4">
    <source>
        <dbReference type="ARBA" id="ARBA00006929"/>
    </source>
</evidence>
<keyword evidence="10" id="KW-1185">Reference proteome</keyword>
<dbReference type="EMBL" id="BSOZ01000017">
    <property type="protein sequence ID" value="GLS04398.1"/>
    <property type="molecule type" value="Genomic_DNA"/>
</dbReference>
<evidence type="ECO:0000256" key="8">
    <source>
        <dbReference type="ARBA" id="ARBA00023237"/>
    </source>
</evidence>
<dbReference type="InterPro" id="IPR000527">
    <property type="entry name" value="Flag_Lring"/>
</dbReference>
<comment type="similarity">
    <text evidence="4">Belongs to the FlgH family.</text>
</comment>
<dbReference type="Pfam" id="PF02107">
    <property type="entry name" value="FlgH"/>
    <property type="match status" value="1"/>
</dbReference>
<evidence type="ECO:0000256" key="2">
    <source>
        <dbReference type="ARBA" id="ARBA00004117"/>
    </source>
</evidence>
<evidence type="ECO:0000256" key="1">
    <source>
        <dbReference type="ARBA" id="ARBA00002591"/>
    </source>
</evidence>
<dbReference type="PRINTS" id="PR01008">
    <property type="entry name" value="FLGLRINGFLGH"/>
</dbReference>
<keyword evidence="7" id="KW-0975">Bacterial flagellum</keyword>
<protein>
    <recommendedName>
        <fullName evidence="11">Flagellar L-ring protein FlgH</fullName>
    </recommendedName>
</protein>
<sequence length="100" mass="10809">MGQGKTARGGKIAAEITVMILAVEPNGDVRVAGDKLVSVNDEKQFISVEGSVRRGDIASDNTIESNRLANVKIAIKGEGDLTASQRQGWLTKILDWLRIF</sequence>
<evidence type="ECO:0008006" key="11">
    <source>
        <dbReference type="Google" id="ProtNLM"/>
    </source>
</evidence>
<organism evidence="9 10">
    <name type="scientific">Chitiniphilus shinanonensis</name>
    <dbReference type="NCBI Taxonomy" id="553088"/>
    <lineage>
        <taxon>Bacteria</taxon>
        <taxon>Pseudomonadati</taxon>
        <taxon>Pseudomonadota</taxon>
        <taxon>Betaproteobacteria</taxon>
        <taxon>Neisseriales</taxon>
        <taxon>Chitinibacteraceae</taxon>
        <taxon>Chitiniphilus</taxon>
    </lineage>
</organism>
<dbReference type="PANTHER" id="PTHR34933:SF1">
    <property type="entry name" value="FLAGELLAR L-RING PROTEIN"/>
    <property type="match status" value="1"/>
</dbReference>
<keyword evidence="6" id="KW-0472">Membrane</keyword>
<dbReference type="PANTHER" id="PTHR34933">
    <property type="entry name" value="FLAGELLAR L-RING PROTEIN"/>
    <property type="match status" value="1"/>
</dbReference>
<comment type="caution">
    <text evidence="9">The sequence shown here is derived from an EMBL/GenBank/DDBJ whole genome shotgun (WGS) entry which is preliminary data.</text>
</comment>
<keyword evidence="8" id="KW-0998">Cell outer membrane</keyword>
<evidence type="ECO:0000313" key="9">
    <source>
        <dbReference type="EMBL" id="GLS04398.1"/>
    </source>
</evidence>
<gene>
    <name evidence="9" type="ORF">GCM10007860_15450</name>
</gene>
<keyword evidence="5" id="KW-0732">Signal</keyword>
<evidence type="ECO:0000256" key="7">
    <source>
        <dbReference type="ARBA" id="ARBA00023143"/>
    </source>
</evidence>
<evidence type="ECO:0000256" key="5">
    <source>
        <dbReference type="ARBA" id="ARBA00022729"/>
    </source>
</evidence>
<evidence type="ECO:0000256" key="3">
    <source>
        <dbReference type="ARBA" id="ARBA00004442"/>
    </source>
</evidence>
<comment type="subcellular location">
    <subcellularLocation>
        <location evidence="2">Bacterial flagellum basal body</location>
    </subcellularLocation>
    <subcellularLocation>
        <location evidence="3">Cell outer membrane</location>
    </subcellularLocation>
</comment>
<evidence type="ECO:0000313" key="10">
    <source>
        <dbReference type="Proteomes" id="UP001156836"/>
    </source>
</evidence>
<proteinExistence type="inferred from homology"/>
<dbReference type="Proteomes" id="UP001156836">
    <property type="component" value="Unassembled WGS sequence"/>
</dbReference>
<accession>A0ABQ6BWV3</accession>
<comment type="function">
    <text evidence="1">Assembles around the rod to form the L-ring and probably protects the motor/basal body from shearing forces during rotation.</text>
</comment>
<name>A0ABQ6BWV3_9NEIS</name>